<keyword evidence="3" id="KW-1185">Reference proteome</keyword>
<dbReference type="EMBL" id="JPME01000010">
    <property type="protein sequence ID" value="KEZ90687.1"/>
    <property type="molecule type" value="Genomic_DNA"/>
</dbReference>
<dbReference type="CDD" id="cd04301">
    <property type="entry name" value="NAT_SF"/>
    <property type="match status" value="1"/>
</dbReference>
<evidence type="ECO:0000313" key="3">
    <source>
        <dbReference type="Proteomes" id="UP000028525"/>
    </source>
</evidence>
<dbReference type="PANTHER" id="PTHR31435:SF10">
    <property type="entry name" value="BSR4717 PROTEIN"/>
    <property type="match status" value="1"/>
</dbReference>
<dbReference type="Proteomes" id="UP000028525">
    <property type="component" value="Unassembled WGS sequence"/>
</dbReference>
<dbReference type="InterPro" id="IPR016181">
    <property type="entry name" value="Acyl_CoA_acyltransferase"/>
</dbReference>
<dbReference type="PANTHER" id="PTHR31435">
    <property type="entry name" value="PROTEIN NATD1"/>
    <property type="match status" value="1"/>
</dbReference>
<evidence type="ECO:0000313" key="2">
    <source>
        <dbReference type="EMBL" id="KEZ90687.1"/>
    </source>
</evidence>
<dbReference type="InterPro" id="IPR031165">
    <property type="entry name" value="GNAT_YJDJ"/>
</dbReference>
<dbReference type="InterPro" id="IPR045057">
    <property type="entry name" value="Gcn5-rel_NAT"/>
</dbReference>
<dbReference type="PROSITE" id="PS51729">
    <property type="entry name" value="GNAT_YJDJ"/>
    <property type="match status" value="1"/>
</dbReference>
<feature type="domain" description="N-acetyltransferase" evidence="1">
    <location>
        <begin position="2"/>
        <end position="90"/>
    </location>
</feature>
<dbReference type="STRING" id="29354.IO98_08050"/>
<dbReference type="Gene3D" id="3.40.630.30">
    <property type="match status" value="1"/>
</dbReference>
<keyword evidence="2" id="KW-0808">Transferase</keyword>
<name>A0A084JP03_9FIRM</name>
<dbReference type="SUPFAM" id="SSF55729">
    <property type="entry name" value="Acyl-CoA N-acyltransferases (Nat)"/>
    <property type="match status" value="1"/>
</dbReference>
<proteinExistence type="predicted"/>
<organism evidence="2 3">
    <name type="scientific">Lacrimispora celerecrescens</name>
    <dbReference type="NCBI Taxonomy" id="29354"/>
    <lineage>
        <taxon>Bacteria</taxon>
        <taxon>Bacillati</taxon>
        <taxon>Bacillota</taxon>
        <taxon>Clostridia</taxon>
        <taxon>Lachnospirales</taxon>
        <taxon>Lachnospiraceae</taxon>
        <taxon>Lacrimispora</taxon>
    </lineage>
</organism>
<dbReference type="Pfam" id="PF14542">
    <property type="entry name" value="Acetyltransf_CG"/>
    <property type="match status" value="1"/>
</dbReference>
<accession>A0A084JP03</accession>
<protein>
    <submittedName>
        <fullName evidence="2">GNAT family acetyltransferase</fullName>
    </submittedName>
</protein>
<dbReference type="GO" id="GO:0016740">
    <property type="term" value="F:transferase activity"/>
    <property type="evidence" value="ECO:0007669"/>
    <property type="project" value="UniProtKB-KW"/>
</dbReference>
<comment type="caution">
    <text evidence="2">The sequence shown here is derived from an EMBL/GenBank/DDBJ whole genome shotgun (WGS) entry which is preliminary data.</text>
</comment>
<dbReference type="AlphaFoldDB" id="A0A084JP03"/>
<gene>
    <name evidence="2" type="ORF">IO98_08050</name>
</gene>
<evidence type="ECO:0000259" key="1">
    <source>
        <dbReference type="PROSITE" id="PS51729"/>
    </source>
</evidence>
<reference evidence="2 3" key="1">
    <citation type="submission" date="2014-07" db="EMBL/GenBank/DDBJ databases">
        <title>Draft genome of Clostridium celerecrescens 152B isolated from sediments associated with methane hydrate from Krishna Godavari basin.</title>
        <authorList>
            <person name="Honkalas V.S."/>
            <person name="Dabir A.P."/>
            <person name="Arora P."/>
            <person name="Dhakephalkar P.K."/>
        </authorList>
    </citation>
    <scope>NUCLEOTIDE SEQUENCE [LARGE SCALE GENOMIC DNA]</scope>
    <source>
        <strain evidence="2 3">152B</strain>
    </source>
</reference>
<sequence length="90" mass="10236">MDFTYNSNQIALYHSDNNLLAEVTFPAVDQNTVNINHTYVDDSLRGQGVAGQLMEAVAKQLRSENKKAILTCSYAINWFEKHPEYNDLVK</sequence>